<evidence type="ECO:0000313" key="2">
    <source>
        <dbReference type="Proteomes" id="UP001239111"/>
    </source>
</evidence>
<gene>
    <name evidence="1" type="ORF">QAD02_007066</name>
</gene>
<evidence type="ECO:0000313" key="1">
    <source>
        <dbReference type="EMBL" id="KAJ8665404.1"/>
    </source>
</evidence>
<comment type="caution">
    <text evidence="1">The sequence shown here is derived from an EMBL/GenBank/DDBJ whole genome shotgun (WGS) entry which is preliminary data.</text>
</comment>
<dbReference type="EMBL" id="CM056744">
    <property type="protein sequence ID" value="KAJ8665404.1"/>
    <property type="molecule type" value="Genomic_DNA"/>
</dbReference>
<protein>
    <submittedName>
        <fullName evidence="1">Uncharacterized protein</fullName>
    </submittedName>
</protein>
<sequence length="399" mass="42755">PANVWTTLGGDCPLLRDLLAEKRGPAWQLCKFLVSYLRGFSQCGFANNPISGLIFMISLAVVSPARFLVCSLAGLLGHLVSMLIQEPSVNIDNGLTVFNPLIFGAVSHYFVPVYYGDFDGFSVSMMLLCVIFMSYFWRAFGKGGLPCLTIPFNLAELLLLFTLKNARDQIQSNSTLQESRVLSLDNATAVSAADLAHFAAENATLGVGSLDWGIIARASVASASQLFVVDSVPLGAIVYLGVLIYSPITCLFGFLGALGGSLVGLQVGAPHDLISIGLWGYNGYLVGASVGGCFFILNAQVAAAACVAIVLSTFLQHVLQIIFASSGMPVGTIPFVLTVWLFIGLGKAPEGAFFYPLTMSCPEEQRREYYSRRRIAKLEQMCEAGEPEVLLQNGKATSS</sequence>
<name>A0ACC2N504_9HYME</name>
<proteinExistence type="predicted"/>
<organism evidence="1 2">
    <name type="scientific">Eretmocerus hayati</name>
    <dbReference type="NCBI Taxonomy" id="131215"/>
    <lineage>
        <taxon>Eukaryota</taxon>
        <taxon>Metazoa</taxon>
        <taxon>Ecdysozoa</taxon>
        <taxon>Arthropoda</taxon>
        <taxon>Hexapoda</taxon>
        <taxon>Insecta</taxon>
        <taxon>Pterygota</taxon>
        <taxon>Neoptera</taxon>
        <taxon>Endopterygota</taxon>
        <taxon>Hymenoptera</taxon>
        <taxon>Apocrita</taxon>
        <taxon>Proctotrupomorpha</taxon>
        <taxon>Chalcidoidea</taxon>
        <taxon>Aphelinidae</taxon>
        <taxon>Aphelininae</taxon>
        <taxon>Eretmocerus</taxon>
    </lineage>
</organism>
<reference evidence="1" key="1">
    <citation type="submission" date="2023-04" db="EMBL/GenBank/DDBJ databases">
        <title>A chromosome-level genome assembly of the parasitoid wasp Eretmocerus hayati.</title>
        <authorList>
            <person name="Zhong Y."/>
            <person name="Liu S."/>
            <person name="Liu Y."/>
        </authorList>
    </citation>
    <scope>NUCLEOTIDE SEQUENCE</scope>
    <source>
        <strain evidence="1">ZJU_SS_LIU_2023</strain>
    </source>
</reference>
<feature type="non-terminal residue" evidence="1">
    <location>
        <position position="1"/>
    </location>
</feature>
<accession>A0ACC2N504</accession>
<keyword evidence="2" id="KW-1185">Reference proteome</keyword>
<dbReference type="Proteomes" id="UP001239111">
    <property type="component" value="Chromosome 4"/>
</dbReference>